<proteinExistence type="predicted"/>
<organism evidence="2 3">
    <name type="scientific">Methylobacterium radiotolerans (strain ATCC 27329 / DSM 1819 / JCM 2831 / NBRC 15690 / NCIMB 10815 / 0-1)</name>
    <dbReference type="NCBI Taxonomy" id="426355"/>
    <lineage>
        <taxon>Bacteria</taxon>
        <taxon>Pseudomonadati</taxon>
        <taxon>Pseudomonadota</taxon>
        <taxon>Alphaproteobacteria</taxon>
        <taxon>Hyphomicrobiales</taxon>
        <taxon>Methylobacteriaceae</taxon>
        <taxon>Methylobacterium</taxon>
    </lineage>
</organism>
<evidence type="ECO:0000313" key="3">
    <source>
        <dbReference type="Proteomes" id="UP000006589"/>
    </source>
</evidence>
<dbReference type="eggNOG" id="ENOG503120V">
    <property type="taxonomic scope" value="Bacteria"/>
</dbReference>
<dbReference type="HOGENOM" id="CLU_2974282_0_0_5"/>
<protein>
    <submittedName>
        <fullName evidence="2">Uncharacterized protein</fullName>
    </submittedName>
</protein>
<name>B1LT72_METRJ</name>
<reference evidence="2 3" key="1">
    <citation type="submission" date="2008-03" db="EMBL/GenBank/DDBJ databases">
        <title>Complete sequence of chromosome of Methylobacterium radiotolerans JCM 2831.</title>
        <authorList>
            <consortium name="US DOE Joint Genome Institute"/>
            <person name="Copeland A."/>
            <person name="Lucas S."/>
            <person name="Lapidus A."/>
            <person name="Glavina del Rio T."/>
            <person name="Dalin E."/>
            <person name="Tice H."/>
            <person name="Bruce D."/>
            <person name="Goodwin L."/>
            <person name="Pitluck S."/>
            <person name="Kiss H."/>
            <person name="Brettin T."/>
            <person name="Detter J.C."/>
            <person name="Han C."/>
            <person name="Kuske C.R."/>
            <person name="Schmutz J."/>
            <person name="Larimer F."/>
            <person name="Land M."/>
            <person name="Hauser L."/>
            <person name="Kyrpides N."/>
            <person name="Mikhailova N."/>
            <person name="Marx C.J."/>
            <person name="Richardson P."/>
        </authorList>
    </citation>
    <scope>NUCLEOTIDE SEQUENCE [LARGE SCALE GENOMIC DNA]</scope>
    <source>
        <strain evidence="3">ATCC 27329 / DSM 1819 / JCM 2831 / NBRC 15690 / NCIMB 10815 / 0-1</strain>
    </source>
</reference>
<dbReference type="RefSeq" id="WP_012317376.1">
    <property type="nucleotide sequence ID" value="NC_010505.1"/>
</dbReference>
<sequence length="58" mass="6824">MNRDPRARSRQPDGKARPAESNRETESRAREAVVDAWRRALHRMRERRAAQDRADPGR</sequence>
<dbReference type="KEGG" id="mrd:Mrad2831_0355"/>
<evidence type="ECO:0000313" key="2">
    <source>
        <dbReference type="EMBL" id="ACB22378.1"/>
    </source>
</evidence>
<accession>B1LT72</accession>
<evidence type="ECO:0000256" key="1">
    <source>
        <dbReference type="SAM" id="MobiDB-lite"/>
    </source>
</evidence>
<dbReference type="GeneID" id="51929675"/>
<gene>
    <name evidence="2" type="ordered locus">Mrad2831_0355</name>
</gene>
<dbReference type="AlphaFoldDB" id="B1LT72"/>
<dbReference type="EMBL" id="CP001001">
    <property type="protein sequence ID" value="ACB22378.1"/>
    <property type="molecule type" value="Genomic_DNA"/>
</dbReference>
<dbReference type="Proteomes" id="UP000006589">
    <property type="component" value="Chromosome"/>
</dbReference>
<feature type="region of interest" description="Disordered" evidence="1">
    <location>
        <begin position="1"/>
        <end position="31"/>
    </location>
</feature>